<evidence type="ECO:0008006" key="3">
    <source>
        <dbReference type="Google" id="ProtNLM"/>
    </source>
</evidence>
<evidence type="ECO:0000313" key="2">
    <source>
        <dbReference type="Proteomes" id="UP000070155"/>
    </source>
</evidence>
<dbReference type="AlphaFoldDB" id="A0A133UN18"/>
<evidence type="ECO:0000313" key="1">
    <source>
        <dbReference type="EMBL" id="KXA95579.1"/>
    </source>
</evidence>
<sequence length="298" mass="34725">MKIENKIVQELMESDNPFPILFEYLLEEIWTPKPGIKEYYAQEQEMNKFERFLSNVYGEIYSELLPRYCMDKDKNLDMEHSIILLDSLSLREAILLKKDLQEEGFDVNLSFSYSSLPSDTKFYKEKISYEEIKRKNKTKKIQDPDSISLEGDEDIIWSDFPDAWLENISAGRTKLNKIEDMFNNCKNLLFNILDQMENTPAVTITSDHGYVRSEAAYSFKTNESDQKELRQVMGGSRYKPIENANGEECVKAGYLLNFNGYYLAKERHTWTIGGKYEIFQHGGVSLLECLIPRLEVEG</sequence>
<proteinExistence type="predicted"/>
<gene>
    <name evidence="1" type="ORF">AKJ36_00085</name>
</gene>
<keyword evidence="2" id="KW-1185">Reference proteome</keyword>
<accession>A0A133UN18</accession>
<dbReference type="Pfam" id="PF08665">
    <property type="entry name" value="PglZ"/>
    <property type="match status" value="1"/>
</dbReference>
<name>A0A133UN18_9EURY</name>
<dbReference type="EMBL" id="LHXQ01000001">
    <property type="protein sequence ID" value="KXA95579.1"/>
    <property type="molecule type" value="Genomic_DNA"/>
</dbReference>
<reference evidence="1 2" key="1">
    <citation type="journal article" date="2016" name="Sci. Rep.">
        <title>Metabolic traits of an uncultured archaeal lineage -MSBL1- from brine pools of the Red Sea.</title>
        <authorList>
            <person name="Mwirichia R."/>
            <person name="Alam I."/>
            <person name="Rashid M."/>
            <person name="Vinu M."/>
            <person name="Ba-Alawi W."/>
            <person name="Anthony Kamau A."/>
            <person name="Kamanda Ngugi D."/>
            <person name="Goker M."/>
            <person name="Klenk H.P."/>
            <person name="Bajic V."/>
            <person name="Stingl U."/>
        </authorList>
    </citation>
    <scope>NUCLEOTIDE SEQUENCE [LARGE SCALE GENOMIC DNA]</scope>
    <source>
        <strain evidence="1">SCGC-AAA259I07</strain>
    </source>
</reference>
<protein>
    <recommendedName>
        <fullName evidence="3">PglZ domain-containing protein</fullName>
    </recommendedName>
</protein>
<dbReference type="Proteomes" id="UP000070155">
    <property type="component" value="Unassembled WGS sequence"/>
</dbReference>
<comment type="caution">
    <text evidence="1">The sequence shown here is derived from an EMBL/GenBank/DDBJ whole genome shotgun (WGS) entry which is preliminary data.</text>
</comment>
<organism evidence="1 2">
    <name type="scientific">candidate division MSBL1 archaeon SCGC-AAA259I07</name>
    <dbReference type="NCBI Taxonomy" id="1698266"/>
    <lineage>
        <taxon>Archaea</taxon>
        <taxon>Methanobacteriati</taxon>
        <taxon>Methanobacteriota</taxon>
        <taxon>candidate division MSBL1</taxon>
    </lineage>
</organism>